<dbReference type="PANTHER" id="PTHR30347:SF1">
    <property type="entry name" value="MECHANOSENSITIVE CHANNEL MSCK"/>
    <property type="match status" value="1"/>
</dbReference>
<dbReference type="InterPro" id="IPR010920">
    <property type="entry name" value="LSM_dom_sf"/>
</dbReference>
<feature type="transmembrane region" description="Helical" evidence="7">
    <location>
        <begin position="421"/>
        <end position="442"/>
    </location>
</feature>
<feature type="transmembrane region" description="Helical" evidence="7">
    <location>
        <begin position="501"/>
        <end position="522"/>
    </location>
</feature>
<keyword evidence="4 7" id="KW-0812">Transmembrane</keyword>
<keyword evidence="5 7" id="KW-1133">Transmembrane helix</keyword>
<evidence type="ECO:0000256" key="1">
    <source>
        <dbReference type="ARBA" id="ARBA00004651"/>
    </source>
</evidence>
<dbReference type="Gene3D" id="1.10.287.1260">
    <property type="match status" value="1"/>
</dbReference>
<feature type="chain" id="PRO_5046754721" evidence="8">
    <location>
        <begin position="28"/>
        <end position="792"/>
    </location>
</feature>
<evidence type="ECO:0000256" key="3">
    <source>
        <dbReference type="ARBA" id="ARBA00022475"/>
    </source>
</evidence>
<dbReference type="InterPro" id="IPR011066">
    <property type="entry name" value="MscS_channel_C_sf"/>
</dbReference>
<comment type="caution">
    <text evidence="11">The sequence shown here is derived from an EMBL/GenBank/DDBJ whole genome shotgun (WGS) entry which is preliminary data.</text>
</comment>
<keyword evidence="8" id="KW-0732">Signal</keyword>
<dbReference type="Pfam" id="PF21082">
    <property type="entry name" value="MS_channel_3rd"/>
    <property type="match status" value="1"/>
</dbReference>
<proteinExistence type="inferred from homology"/>
<feature type="transmembrane region" description="Helical" evidence="7">
    <location>
        <begin position="264"/>
        <end position="281"/>
    </location>
</feature>
<dbReference type="SUPFAM" id="SSF50182">
    <property type="entry name" value="Sm-like ribonucleoproteins"/>
    <property type="match status" value="1"/>
</dbReference>
<accession>A0ABW4QU97</accession>
<evidence type="ECO:0000256" key="4">
    <source>
        <dbReference type="ARBA" id="ARBA00022692"/>
    </source>
</evidence>
<evidence type="ECO:0000256" key="5">
    <source>
        <dbReference type="ARBA" id="ARBA00022989"/>
    </source>
</evidence>
<evidence type="ECO:0000256" key="6">
    <source>
        <dbReference type="ARBA" id="ARBA00023136"/>
    </source>
</evidence>
<feature type="transmembrane region" description="Helical" evidence="7">
    <location>
        <begin position="337"/>
        <end position="356"/>
    </location>
</feature>
<feature type="signal peptide" evidence="8">
    <location>
        <begin position="1"/>
        <end position="27"/>
    </location>
</feature>
<feature type="transmembrane region" description="Helical" evidence="7">
    <location>
        <begin position="542"/>
        <end position="563"/>
    </location>
</feature>
<dbReference type="Pfam" id="PF00924">
    <property type="entry name" value="MS_channel_2nd"/>
    <property type="match status" value="1"/>
</dbReference>
<name>A0ABW4QU97_9BACT</name>
<gene>
    <name evidence="11" type="ORF">ACFSDX_11990</name>
</gene>
<dbReference type="Gene3D" id="2.30.30.60">
    <property type="match status" value="1"/>
</dbReference>
<feature type="domain" description="Mechanosensitive ion channel MscS" evidence="9">
    <location>
        <begin position="634"/>
        <end position="700"/>
    </location>
</feature>
<dbReference type="SUPFAM" id="SSF82689">
    <property type="entry name" value="Mechanosensitive channel protein MscS (YggB), C-terminal domain"/>
    <property type="match status" value="1"/>
</dbReference>
<feature type="domain" description="Mechanosensitive ion channel MscS C-terminal" evidence="10">
    <location>
        <begin position="717"/>
        <end position="790"/>
    </location>
</feature>
<evidence type="ECO:0000256" key="8">
    <source>
        <dbReference type="SAM" id="SignalP"/>
    </source>
</evidence>
<dbReference type="Gene3D" id="3.30.70.100">
    <property type="match status" value="1"/>
</dbReference>
<dbReference type="EMBL" id="JBHUFD010000003">
    <property type="protein sequence ID" value="MFD1873155.1"/>
    <property type="molecule type" value="Genomic_DNA"/>
</dbReference>
<evidence type="ECO:0000313" key="11">
    <source>
        <dbReference type="EMBL" id="MFD1873155.1"/>
    </source>
</evidence>
<feature type="transmembrane region" description="Helical" evidence="7">
    <location>
        <begin position="311"/>
        <end position="331"/>
    </location>
</feature>
<feature type="transmembrane region" description="Helical" evidence="7">
    <location>
        <begin position="454"/>
        <end position="480"/>
    </location>
</feature>
<feature type="transmembrane region" description="Helical" evidence="7">
    <location>
        <begin position="618"/>
        <end position="647"/>
    </location>
</feature>
<dbReference type="Proteomes" id="UP001597197">
    <property type="component" value="Unassembled WGS sequence"/>
</dbReference>
<dbReference type="InterPro" id="IPR052702">
    <property type="entry name" value="MscS-like_channel"/>
</dbReference>
<evidence type="ECO:0000259" key="9">
    <source>
        <dbReference type="Pfam" id="PF00924"/>
    </source>
</evidence>
<evidence type="ECO:0000259" key="10">
    <source>
        <dbReference type="Pfam" id="PF21082"/>
    </source>
</evidence>
<organism evidence="11 12">
    <name type="scientific">Hymenobacter bucti</name>
    <dbReference type="NCBI Taxonomy" id="1844114"/>
    <lineage>
        <taxon>Bacteria</taxon>
        <taxon>Pseudomonadati</taxon>
        <taxon>Bacteroidota</taxon>
        <taxon>Cytophagia</taxon>
        <taxon>Cytophagales</taxon>
        <taxon>Hymenobacteraceae</taxon>
        <taxon>Hymenobacter</taxon>
    </lineage>
</organism>
<dbReference type="InterPro" id="IPR011014">
    <property type="entry name" value="MscS_channel_TM-2"/>
</dbReference>
<feature type="transmembrane region" description="Helical" evidence="7">
    <location>
        <begin position="389"/>
        <end position="409"/>
    </location>
</feature>
<sequence length="792" mass="88364">MRLVIFKLPFRLLLLLLLAVQASTLHAAPAPQKPTSTKVQRRQPQPVLPDSLAQRVERAYFVLSRINGTARRATNTEDLSDELPTVEDNLEVIRENLDQYGDVVDVKQLQMYRLLLADMQEKLGGWRTTLADGGKQLTAMQARLDTLATQLPPAAQRPPATTPVGRALARLQSKEDKATALLRRSRQTVTGLQTRVSDGYIQVLELQDVVREQMFRFNRSNSRAELPPLWQPSRIVADERMGELARQSYAAQRSLVSYYFRENWAYWLWMVVLAGGFFAWVSRSFRALRLAATRDAAAPTPLELPEQRLHYLRPGPVAAALLVVFSLAPFFDLNAPAAYTSLLQLLLLITLSVLGWRSWPRPVFWYWVGIMVAFFALTFAYAGRAPGLGMRWVALLLNVAAGGLGWQFWRYLRQNRVLAGFVRPVVLLFIGLQVLAVLANAYGRMSLAKMFTTAAIYGLTQVVALSAFVRVVTEAFYLQVRRTRQGGKFGNRFSFGKIESGLRKALTVMVGVLWLMLFFANLNLYNLFYRIIEHALTAPHQLGSTTFTLGNILLFTGIIFITIQLQKYVGYFFGEADDDFGVDTDRKGSWMVAIRLGILAVGLFLATLASGLPVDKIAIVLGALGVGIGLGLQNIINNLVSGVILIFERPFQVGDYIEVNGKTGRVKDIGIRSSKLISQAGSEIILPNGDLLSGHVINWTLSNNHIRSELALSLGPDADLDKARQLITEDVLNNPNTLHRVAPEILLNSVNTAGYELKVLFWINNIRQEQALKSELLASIYQHLTEAGITMR</sequence>
<dbReference type="PANTHER" id="PTHR30347">
    <property type="entry name" value="POTASSIUM CHANNEL RELATED"/>
    <property type="match status" value="1"/>
</dbReference>
<reference evidence="12" key="1">
    <citation type="journal article" date="2019" name="Int. J. Syst. Evol. Microbiol.">
        <title>The Global Catalogue of Microorganisms (GCM) 10K type strain sequencing project: providing services to taxonomists for standard genome sequencing and annotation.</title>
        <authorList>
            <consortium name="The Broad Institute Genomics Platform"/>
            <consortium name="The Broad Institute Genome Sequencing Center for Infectious Disease"/>
            <person name="Wu L."/>
            <person name="Ma J."/>
        </authorList>
    </citation>
    <scope>NUCLEOTIDE SEQUENCE [LARGE SCALE GENOMIC DNA]</scope>
    <source>
        <strain evidence="12">CGMCC 1.15795</strain>
    </source>
</reference>
<keyword evidence="12" id="KW-1185">Reference proteome</keyword>
<comment type="subcellular location">
    <subcellularLocation>
        <location evidence="1">Cell membrane</location>
        <topology evidence="1">Multi-pass membrane protein</topology>
    </subcellularLocation>
</comment>
<dbReference type="InterPro" id="IPR023408">
    <property type="entry name" value="MscS_beta-dom_sf"/>
</dbReference>
<keyword evidence="6 7" id="KW-0472">Membrane</keyword>
<feature type="transmembrane region" description="Helical" evidence="7">
    <location>
        <begin position="363"/>
        <end position="383"/>
    </location>
</feature>
<evidence type="ECO:0000256" key="2">
    <source>
        <dbReference type="ARBA" id="ARBA00008017"/>
    </source>
</evidence>
<dbReference type="InterPro" id="IPR049278">
    <property type="entry name" value="MS_channel_C"/>
</dbReference>
<evidence type="ECO:0000313" key="12">
    <source>
        <dbReference type="Proteomes" id="UP001597197"/>
    </source>
</evidence>
<feature type="transmembrane region" description="Helical" evidence="7">
    <location>
        <begin position="592"/>
        <end position="612"/>
    </location>
</feature>
<dbReference type="SUPFAM" id="SSF82861">
    <property type="entry name" value="Mechanosensitive channel protein MscS (YggB), transmembrane region"/>
    <property type="match status" value="1"/>
</dbReference>
<evidence type="ECO:0000256" key="7">
    <source>
        <dbReference type="SAM" id="Phobius"/>
    </source>
</evidence>
<dbReference type="RefSeq" id="WP_382313682.1">
    <property type="nucleotide sequence ID" value="NZ_JBHUFD010000003.1"/>
</dbReference>
<comment type="similarity">
    <text evidence="2">Belongs to the MscS (TC 1.A.23) family.</text>
</comment>
<protein>
    <submittedName>
        <fullName evidence="11">Mechanosensitive ion channel domain-containing protein</fullName>
    </submittedName>
</protein>
<keyword evidence="3" id="KW-1003">Cell membrane</keyword>
<dbReference type="InterPro" id="IPR006685">
    <property type="entry name" value="MscS_channel_2nd"/>
</dbReference>